<protein>
    <submittedName>
        <fullName evidence="1">Uncharacterized protein</fullName>
    </submittedName>
</protein>
<keyword evidence="2" id="KW-1185">Reference proteome</keyword>
<dbReference type="AlphaFoldDB" id="A0A0C2Z7P5"/>
<name>A0A0C2Z7P5_9AGAM</name>
<evidence type="ECO:0000313" key="2">
    <source>
        <dbReference type="Proteomes" id="UP000053989"/>
    </source>
</evidence>
<reference evidence="2" key="2">
    <citation type="submission" date="2015-01" db="EMBL/GenBank/DDBJ databases">
        <title>Evolutionary Origins and Diversification of the Mycorrhizal Mutualists.</title>
        <authorList>
            <consortium name="DOE Joint Genome Institute"/>
            <consortium name="Mycorrhizal Genomics Consortium"/>
            <person name="Kohler A."/>
            <person name="Kuo A."/>
            <person name="Nagy L.G."/>
            <person name="Floudas D."/>
            <person name="Copeland A."/>
            <person name="Barry K.W."/>
            <person name="Cichocki N."/>
            <person name="Veneault-Fourrey C."/>
            <person name="LaButti K."/>
            <person name="Lindquist E.A."/>
            <person name="Lipzen A."/>
            <person name="Lundell T."/>
            <person name="Morin E."/>
            <person name="Murat C."/>
            <person name="Riley R."/>
            <person name="Ohm R."/>
            <person name="Sun H."/>
            <person name="Tunlid A."/>
            <person name="Henrissat B."/>
            <person name="Grigoriev I.V."/>
            <person name="Hibbett D.S."/>
            <person name="Martin F."/>
        </authorList>
    </citation>
    <scope>NUCLEOTIDE SEQUENCE [LARGE SCALE GENOMIC DNA]</scope>
    <source>
        <strain evidence="2">Foug A</strain>
    </source>
</reference>
<sequence>MLATSYNDFVDMSHRATLRRLVQCGPVQSRRETRHFWLDRHHYVTVLGTFDVSVMHTWFSLRHLSCLQALEQLARERLNQYLRSCSIRPATTFVVIFSQRSMMMCGTDPLQNAAI</sequence>
<evidence type="ECO:0000313" key="1">
    <source>
        <dbReference type="EMBL" id="KIM57993.1"/>
    </source>
</evidence>
<reference evidence="1 2" key="1">
    <citation type="submission" date="2014-04" db="EMBL/GenBank/DDBJ databases">
        <authorList>
            <consortium name="DOE Joint Genome Institute"/>
            <person name="Kuo A."/>
            <person name="Kohler A."/>
            <person name="Nagy L.G."/>
            <person name="Floudas D."/>
            <person name="Copeland A."/>
            <person name="Barry K.W."/>
            <person name="Cichocki N."/>
            <person name="Veneault-Fourrey C."/>
            <person name="LaButti K."/>
            <person name="Lindquist E.A."/>
            <person name="Lipzen A."/>
            <person name="Lundell T."/>
            <person name="Morin E."/>
            <person name="Murat C."/>
            <person name="Sun H."/>
            <person name="Tunlid A."/>
            <person name="Henrissat B."/>
            <person name="Grigoriev I.V."/>
            <person name="Hibbett D.S."/>
            <person name="Martin F."/>
            <person name="Nordberg H.P."/>
            <person name="Cantor M.N."/>
            <person name="Hua S.X."/>
        </authorList>
    </citation>
    <scope>NUCLEOTIDE SEQUENCE [LARGE SCALE GENOMIC DNA]</scope>
    <source>
        <strain evidence="1 2">Foug A</strain>
    </source>
</reference>
<gene>
    <name evidence="1" type="ORF">SCLCIDRAFT_1102550</name>
</gene>
<organism evidence="1 2">
    <name type="scientific">Scleroderma citrinum Foug A</name>
    <dbReference type="NCBI Taxonomy" id="1036808"/>
    <lineage>
        <taxon>Eukaryota</taxon>
        <taxon>Fungi</taxon>
        <taxon>Dikarya</taxon>
        <taxon>Basidiomycota</taxon>
        <taxon>Agaricomycotina</taxon>
        <taxon>Agaricomycetes</taxon>
        <taxon>Agaricomycetidae</taxon>
        <taxon>Boletales</taxon>
        <taxon>Sclerodermatineae</taxon>
        <taxon>Sclerodermataceae</taxon>
        <taxon>Scleroderma</taxon>
    </lineage>
</organism>
<accession>A0A0C2Z7P5</accession>
<dbReference type="EMBL" id="KN822092">
    <property type="protein sequence ID" value="KIM57993.1"/>
    <property type="molecule type" value="Genomic_DNA"/>
</dbReference>
<dbReference type="Proteomes" id="UP000053989">
    <property type="component" value="Unassembled WGS sequence"/>
</dbReference>
<dbReference type="InParanoid" id="A0A0C2Z7P5"/>
<dbReference type="HOGENOM" id="CLU_2110438_0_0_1"/>
<proteinExistence type="predicted"/>